<organism evidence="3 4">
    <name type="scientific">Albidovulum sediminis</name>
    <dbReference type="NCBI Taxonomy" id="3066345"/>
    <lineage>
        <taxon>Bacteria</taxon>
        <taxon>Pseudomonadati</taxon>
        <taxon>Pseudomonadota</taxon>
        <taxon>Alphaproteobacteria</taxon>
        <taxon>Rhodobacterales</taxon>
        <taxon>Paracoccaceae</taxon>
        <taxon>Albidovulum</taxon>
    </lineage>
</organism>
<dbReference type="PANTHER" id="PTHR22576:SF37">
    <property type="entry name" value="MUCOSA-ASSOCIATED LYMPHOID TISSUE LYMPHOMA TRANSLOCATION PROTEIN 1"/>
    <property type="match status" value="1"/>
</dbReference>
<evidence type="ECO:0000313" key="4">
    <source>
        <dbReference type="Proteomes" id="UP001205601"/>
    </source>
</evidence>
<dbReference type="Gene3D" id="1.25.40.10">
    <property type="entry name" value="Tetratricopeptide repeat domain"/>
    <property type="match status" value="1"/>
</dbReference>
<dbReference type="InterPro" id="IPR001309">
    <property type="entry name" value="Pept_C14_p20"/>
</dbReference>
<feature type="signal peptide" evidence="1">
    <location>
        <begin position="1"/>
        <end position="35"/>
    </location>
</feature>
<dbReference type="InterPro" id="IPR036366">
    <property type="entry name" value="PGBDSf"/>
</dbReference>
<dbReference type="Pfam" id="PF08238">
    <property type="entry name" value="Sel1"/>
    <property type="match status" value="3"/>
</dbReference>
<dbReference type="Proteomes" id="UP001205601">
    <property type="component" value="Unassembled WGS sequence"/>
</dbReference>
<dbReference type="SUPFAM" id="SSF52129">
    <property type="entry name" value="Caspase-like"/>
    <property type="match status" value="1"/>
</dbReference>
<dbReference type="InterPro" id="IPR011990">
    <property type="entry name" value="TPR-like_helical_dom_sf"/>
</dbReference>
<evidence type="ECO:0000256" key="1">
    <source>
        <dbReference type="SAM" id="SignalP"/>
    </source>
</evidence>
<dbReference type="InterPro" id="IPR002477">
    <property type="entry name" value="Peptidoglycan-bd-like"/>
</dbReference>
<evidence type="ECO:0000313" key="3">
    <source>
        <dbReference type="EMBL" id="MCT8331420.1"/>
    </source>
</evidence>
<dbReference type="InterPro" id="IPR011600">
    <property type="entry name" value="Pept_C14_caspase"/>
</dbReference>
<feature type="chain" id="PRO_5047097283" evidence="1">
    <location>
        <begin position="36"/>
        <end position="506"/>
    </location>
</feature>
<dbReference type="Pfam" id="PF01471">
    <property type="entry name" value="PG_binding_1"/>
    <property type="match status" value="1"/>
</dbReference>
<evidence type="ECO:0000259" key="2">
    <source>
        <dbReference type="PROSITE" id="PS50208"/>
    </source>
</evidence>
<dbReference type="InterPro" id="IPR029030">
    <property type="entry name" value="Caspase-like_dom_sf"/>
</dbReference>
<accession>A0ABT2NR52</accession>
<dbReference type="InterPro" id="IPR052039">
    <property type="entry name" value="Caspase-related_regulators"/>
</dbReference>
<gene>
    <name evidence="3" type="ORF">N5I32_18015</name>
</gene>
<protein>
    <submittedName>
        <fullName evidence="3">Caspase family protein</fullName>
    </submittedName>
</protein>
<comment type="caution">
    <text evidence="3">The sequence shown here is derived from an EMBL/GenBank/DDBJ whole genome shotgun (WGS) entry which is preliminary data.</text>
</comment>
<dbReference type="EMBL" id="JAOCQF010000003">
    <property type="protein sequence ID" value="MCT8331420.1"/>
    <property type="molecule type" value="Genomic_DNA"/>
</dbReference>
<name>A0ABT2NR52_9RHOB</name>
<dbReference type="PANTHER" id="PTHR22576">
    <property type="entry name" value="MUCOSA ASSOCIATED LYMPHOID TISSUE LYMPHOMA TRANSLOCATION PROTEIN 1/PARACASPASE"/>
    <property type="match status" value="1"/>
</dbReference>
<dbReference type="PROSITE" id="PS50208">
    <property type="entry name" value="CASPASE_P20"/>
    <property type="match status" value="1"/>
</dbReference>
<dbReference type="Gene3D" id="3.40.50.1460">
    <property type="match status" value="1"/>
</dbReference>
<sequence>MKKRKDNPPRRKPVRPGLLLLLLLTALLSYAPAHAADRVALVIGMAQYRNVPALENTVNDARLLAATLDRIGFDVTTLIDTPQEELRGELERFAFRSETADLALIYFAGHGVEVAGENFLLPVDVNVRSNKDVQRQSISLKDLLQVVDSARKMRIVILDSCRNNPLGDGILHDEGEAAAASGGGLAPPSPDRGTLVAFAARDGQVALDGNGSNSPFAIALSEKLAEPGLEISLMFRQVRDDVLAATQNLQEPNTYGSLSGVPFYLAGSPELRDQLATDDRRVAWAAIGSNQESQLRSLADSGDARAMLGLAYMRLDTGGTEFDPAQAAELFGRAAEAGSPEAQYELAKLYEKGIGVPQDNARALELFQKSADQGFSDAVNDMGFFYYQGSFGLQRDALKALQYFEQAADLRHPQAMFNFAALIDDGIVPGKGAPDAGKYLYQALRSGSAAVFQQLSDRPTMFSLETRKALQQELTEHAFYSGPIDGDFGPGTQKAVRVAYGLNTEG</sequence>
<dbReference type="SUPFAM" id="SSF81901">
    <property type="entry name" value="HCP-like"/>
    <property type="match status" value="1"/>
</dbReference>
<keyword evidence="1" id="KW-0732">Signal</keyword>
<dbReference type="SMART" id="SM00671">
    <property type="entry name" value="SEL1"/>
    <property type="match status" value="3"/>
</dbReference>
<feature type="domain" description="Caspase family p20" evidence="2">
    <location>
        <begin position="36"/>
        <end position="165"/>
    </location>
</feature>
<dbReference type="Pfam" id="PF00656">
    <property type="entry name" value="Peptidase_C14"/>
    <property type="match status" value="1"/>
</dbReference>
<keyword evidence="4" id="KW-1185">Reference proteome</keyword>
<reference evidence="4" key="1">
    <citation type="submission" date="2023-07" db="EMBL/GenBank/DDBJ databases">
        <title>Defluviimonas sediminis sp. nov., isolated from mangrove sediment.</title>
        <authorList>
            <person name="Liu L."/>
            <person name="Li J."/>
            <person name="Huang Y."/>
            <person name="Pan J."/>
            <person name="Li M."/>
        </authorList>
    </citation>
    <scope>NUCLEOTIDE SEQUENCE [LARGE SCALE GENOMIC DNA]</scope>
    <source>
        <strain evidence="4">FT324</strain>
    </source>
</reference>
<dbReference type="InterPro" id="IPR036365">
    <property type="entry name" value="PGBD-like_sf"/>
</dbReference>
<dbReference type="SUPFAM" id="SSF47090">
    <property type="entry name" value="PGBD-like"/>
    <property type="match status" value="1"/>
</dbReference>
<proteinExistence type="predicted"/>
<dbReference type="RefSeq" id="WP_261497300.1">
    <property type="nucleotide sequence ID" value="NZ_JAOCQF010000003.1"/>
</dbReference>
<dbReference type="InterPro" id="IPR006597">
    <property type="entry name" value="Sel1-like"/>
</dbReference>
<dbReference type="Gene3D" id="1.10.101.10">
    <property type="entry name" value="PGBD-like superfamily/PGBD"/>
    <property type="match status" value="1"/>
</dbReference>